<feature type="signal peptide" evidence="3">
    <location>
        <begin position="1"/>
        <end position="20"/>
    </location>
</feature>
<organism evidence="5 6">
    <name type="scientific">Bizionia saleffrena</name>
    <dbReference type="NCBI Taxonomy" id="291189"/>
    <lineage>
        <taxon>Bacteria</taxon>
        <taxon>Pseudomonadati</taxon>
        <taxon>Bacteroidota</taxon>
        <taxon>Flavobacteriia</taxon>
        <taxon>Flavobacteriales</taxon>
        <taxon>Flavobacteriaceae</taxon>
        <taxon>Bizionia</taxon>
    </lineage>
</organism>
<dbReference type="Pfam" id="PF13385">
    <property type="entry name" value="Laminin_G_3"/>
    <property type="match status" value="2"/>
</dbReference>
<sequence length="859" mass="92681">MKLKFYLFFVAFISLNFANANYYIQVTDIDPLTGSATYVLNETPNSLQLPISFCAYGNSQPQIATNYKISWYRNVTNSTTNGVLINEMVVSTLAQINVQDFKNHLPDTTIPGTYYYYAVLSEPSTTGCGMTDSLTSTTQKIEVFNPATHLNFDGVDDYVSINIGASNIQENNYTHELWFKTSSPNGTLFNNADSDLPNSGGFNKTIYLQNGNLNAYVFDGGAHTITSALTYNDDNWHHVAEIVTLTERTLYVDGVLVGTDTHFSTQDFGYIVLGASNLTPSVYFNGDIDEVRIWNKALSVDDIIRRQNCEIQGDESDLLAYYKCNQGYDSEDNTTITTLTDNSTNNNVGTLTSFALTGVTSNWLLGSPVITGSTIPSVPTATTPLTYTQGDTAGELTATSGGSSVMWYTQETGSLGATTAPIPDTLIVGSTSYWVASTNDSGCESERIEIVVNVYEAATHLNLGGINDYVDCGDDSSLQITGNTITLEAYVNFNSFASASFLGNIINKNDGANTSGYMLRAGGNGVVNFVVANAGWNETFSPANSISENTWHHIAGVYNGTTAKIYVDGIQVASQSFSITVGNANKNLSLGKDLNYSDRFLDASIDDVRIWNVARTAEQINRSKNCELQGTETGLVAYYKFNQGAAEADNTGITTLIDDTTFGNNGTLTNFALTGTSSNWIAGSPVTTGSVIPTIPTVTSPIVYNEGDTASELTATSGGTGLMWYTTETGGAGDVNLPTPNTDTVGSTSYWVASSNNNGCESERVEIVVTVDETLGVNDNVMLNDIAIYPNPTRGLLIINNNIGIDMQVTIYDINGRVLISKSNNDTMTTLDMTSFSNGIYLLRIQTKSGEFSKKVIKN</sequence>
<evidence type="ECO:0000256" key="1">
    <source>
        <dbReference type="ARBA" id="ARBA00022729"/>
    </source>
</evidence>
<evidence type="ECO:0000256" key="2">
    <source>
        <dbReference type="ARBA" id="ARBA00023157"/>
    </source>
</evidence>
<dbReference type="Pfam" id="PF19081">
    <property type="entry name" value="Ig_7"/>
    <property type="match status" value="2"/>
</dbReference>
<dbReference type="SMART" id="SM00282">
    <property type="entry name" value="LamG"/>
    <property type="match status" value="1"/>
</dbReference>
<dbReference type="InterPro" id="IPR013320">
    <property type="entry name" value="ConA-like_dom_sf"/>
</dbReference>
<dbReference type="RefSeq" id="WP_148370970.1">
    <property type="nucleotide sequence ID" value="NZ_VSKM01000022.1"/>
</dbReference>
<dbReference type="Proteomes" id="UP000323324">
    <property type="component" value="Unassembled WGS sequence"/>
</dbReference>
<proteinExistence type="predicted"/>
<reference evidence="5 6" key="1">
    <citation type="submission" date="2019-08" db="EMBL/GenBank/DDBJ databases">
        <title>Genomes of Antarctic Bizionia species.</title>
        <authorList>
            <person name="Bowman J.P."/>
        </authorList>
    </citation>
    <scope>NUCLEOTIDE SEQUENCE [LARGE SCALE GENOMIC DNA]</scope>
    <source>
        <strain evidence="5 6">HFD</strain>
    </source>
</reference>
<dbReference type="Pfam" id="PF18962">
    <property type="entry name" value="Por_Secre_tail"/>
    <property type="match status" value="1"/>
</dbReference>
<dbReference type="SMART" id="SM00560">
    <property type="entry name" value="LamGL"/>
    <property type="match status" value="2"/>
</dbReference>
<feature type="chain" id="PRO_5034033991" evidence="3">
    <location>
        <begin position="21"/>
        <end position="859"/>
    </location>
</feature>
<gene>
    <name evidence="5" type="ORF">ES676_14100</name>
</gene>
<dbReference type="InterPro" id="IPR044023">
    <property type="entry name" value="Ig_7"/>
</dbReference>
<evidence type="ECO:0000313" key="6">
    <source>
        <dbReference type="Proteomes" id="UP000323324"/>
    </source>
</evidence>
<dbReference type="Gene3D" id="2.60.120.200">
    <property type="match status" value="2"/>
</dbReference>
<dbReference type="PROSITE" id="PS50025">
    <property type="entry name" value="LAM_G_DOMAIN"/>
    <property type="match status" value="1"/>
</dbReference>
<evidence type="ECO:0000259" key="4">
    <source>
        <dbReference type="PROSITE" id="PS50025"/>
    </source>
</evidence>
<dbReference type="PANTHER" id="PTHR47635">
    <property type="entry name" value="CUB DOMAIN-CONTAINING PROTEIN"/>
    <property type="match status" value="1"/>
</dbReference>
<protein>
    <submittedName>
        <fullName evidence="5">T9SS type A sorting domain-containing protein</fullName>
    </submittedName>
</protein>
<comment type="caution">
    <text evidence="5">The sequence shown here is derived from an EMBL/GenBank/DDBJ whole genome shotgun (WGS) entry which is preliminary data.</text>
</comment>
<name>A0A8H2QDG8_9FLAO</name>
<evidence type="ECO:0000313" key="5">
    <source>
        <dbReference type="EMBL" id="TYB69429.1"/>
    </source>
</evidence>
<accession>A0A8H2QDG8</accession>
<dbReference type="PANTHER" id="PTHR47635:SF2">
    <property type="entry name" value="LAMG-LIKE JELLYROLL FOLD DOMAIN-CONTAINING PROTEIN"/>
    <property type="match status" value="1"/>
</dbReference>
<dbReference type="CDD" id="cd00110">
    <property type="entry name" value="LamG"/>
    <property type="match status" value="1"/>
</dbReference>
<dbReference type="InterPro" id="IPR001791">
    <property type="entry name" value="Laminin_G"/>
</dbReference>
<evidence type="ECO:0000256" key="3">
    <source>
        <dbReference type="SAM" id="SignalP"/>
    </source>
</evidence>
<feature type="domain" description="Laminin G" evidence="4">
    <location>
        <begin position="148"/>
        <end position="324"/>
    </location>
</feature>
<dbReference type="InterPro" id="IPR026444">
    <property type="entry name" value="Secre_tail"/>
</dbReference>
<dbReference type="GO" id="GO:0005975">
    <property type="term" value="P:carbohydrate metabolic process"/>
    <property type="evidence" value="ECO:0007669"/>
    <property type="project" value="UniProtKB-ARBA"/>
</dbReference>
<dbReference type="InterPro" id="IPR006558">
    <property type="entry name" value="LamG-like"/>
</dbReference>
<dbReference type="GO" id="GO:0004553">
    <property type="term" value="F:hydrolase activity, hydrolyzing O-glycosyl compounds"/>
    <property type="evidence" value="ECO:0007669"/>
    <property type="project" value="UniProtKB-ARBA"/>
</dbReference>
<dbReference type="NCBIfam" id="TIGR04183">
    <property type="entry name" value="Por_Secre_tail"/>
    <property type="match status" value="1"/>
</dbReference>
<keyword evidence="1 3" id="KW-0732">Signal</keyword>
<dbReference type="SUPFAM" id="SSF49899">
    <property type="entry name" value="Concanavalin A-like lectins/glucanases"/>
    <property type="match status" value="2"/>
</dbReference>
<keyword evidence="6" id="KW-1185">Reference proteome</keyword>
<dbReference type="AlphaFoldDB" id="A0A8H2QDG8"/>
<keyword evidence="2" id="KW-1015">Disulfide bond</keyword>
<dbReference type="EMBL" id="VSKM01000022">
    <property type="protein sequence ID" value="TYB69429.1"/>
    <property type="molecule type" value="Genomic_DNA"/>
</dbReference>